<dbReference type="PANTHER" id="PTHR22572">
    <property type="entry name" value="SUGAR-1-PHOSPHATE GUANYL TRANSFERASE"/>
    <property type="match status" value="1"/>
</dbReference>
<dbReference type="InterPro" id="IPR046342">
    <property type="entry name" value="CBS_dom_sf"/>
</dbReference>
<comment type="caution">
    <text evidence="3">The sequence shown here is derived from an EMBL/GenBank/DDBJ whole genome shotgun (WGS) entry which is preliminary data.</text>
</comment>
<dbReference type="EMBL" id="SBLB01000001">
    <property type="protein sequence ID" value="RYC71946.1"/>
    <property type="molecule type" value="Genomic_DNA"/>
</dbReference>
<dbReference type="Pfam" id="PF00483">
    <property type="entry name" value="NTP_transferase"/>
    <property type="match status" value="1"/>
</dbReference>
<evidence type="ECO:0000259" key="2">
    <source>
        <dbReference type="PROSITE" id="PS51371"/>
    </source>
</evidence>
<sequence>MADYSKHIVQHDVPVTRALEQISSLGQYLTLFVTDQTGKLLGTLTDGDIRRGLIGGKPLSEPVSQFMNPNFRFLRHNEYDTETIRRFRAQLLQLIPELDSEGHIVRIVNLAQTKALLPVDAVIMAGGKGERLMPLTRDTPKPLLKVGDKPIIEHNIDRLTRYGINHIHITTRYLGDQLEDYFGDGSAKGIRIQYTREDEPLGTIGSMRLTDNYQNDTILLMNSDLLTNIDFEDFYESFRRQNADMSVATVPYQVNIPYAVLETNEGAIRSLKEKPTYTYYINAGIYLMKRSLVDLIPEGVYNATDLLEKLIAEQHTVTYFPMLGYWLDIGRHEDYQKACVDINHITL</sequence>
<dbReference type="SUPFAM" id="SSF54631">
    <property type="entry name" value="CBS-domain pair"/>
    <property type="match status" value="1"/>
</dbReference>
<dbReference type="RefSeq" id="WP_129600974.1">
    <property type="nucleotide sequence ID" value="NZ_SBLB01000001.1"/>
</dbReference>
<keyword evidence="3" id="KW-0808">Transferase</keyword>
<evidence type="ECO:0000313" key="3">
    <source>
        <dbReference type="EMBL" id="RYC71946.1"/>
    </source>
</evidence>
<dbReference type="Gene3D" id="3.90.550.10">
    <property type="entry name" value="Spore Coat Polysaccharide Biosynthesis Protein SpsA, Chain A"/>
    <property type="match status" value="1"/>
</dbReference>
<accession>A0A4Q2UR66</accession>
<dbReference type="Gene3D" id="3.10.580.10">
    <property type="entry name" value="CBS-domain"/>
    <property type="match status" value="1"/>
</dbReference>
<name>A0A4Q2UR66_9BACT</name>
<dbReference type="CDD" id="cd06426">
    <property type="entry name" value="NTP_transferase_like_2"/>
    <property type="match status" value="1"/>
</dbReference>
<protein>
    <submittedName>
        <fullName evidence="3">Nucleotidyltransferase</fullName>
    </submittedName>
</protein>
<dbReference type="AlphaFoldDB" id="A0A4Q2UR66"/>
<proteinExistence type="predicted"/>
<organism evidence="3 4">
    <name type="scientific">Spirosoma sordidisoli</name>
    <dbReference type="NCBI Taxonomy" id="2502893"/>
    <lineage>
        <taxon>Bacteria</taxon>
        <taxon>Pseudomonadati</taxon>
        <taxon>Bacteroidota</taxon>
        <taxon>Cytophagia</taxon>
        <taxon>Cytophagales</taxon>
        <taxon>Cytophagaceae</taxon>
        <taxon>Spirosoma</taxon>
    </lineage>
</organism>
<dbReference type="SUPFAM" id="SSF53448">
    <property type="entry name" value="Nucleotide-diphospho-sugar transferases"/>
    <property type="match status" value="1"/>
</dbReference>
<dbReference type="InterPro" id="IPR005835">
    <property type="entry name" value="NTP_transferase_dom"/>
</dbReference>
<gene>
    <name evidence="3" type="ORF">EQG79_07430</name>
</gene>
<dbReference type="InterPro" id="IPR050486">
    <property type="entry name" value="Mannose-1P_guanyltransferase"/>
</dbReference>
<keyword evidence="1" id="KW-0129">CBS domain</keyword>
<feature type="domain" description="CBS" evidence="2">
    <location>
        <begin position="1"/>
        <end position="59"/>
    </location>
</feature>
<dbReference type="InterPro" id="IPR000644">
    <property type="entry name" value="CBS_dom"/>
</dbReference>
<reference evidence="3 4" key="1">
    <citation type="submission" date="2019-01" db="EMBL/GenBank/DDBJ databases">
        <title>Spirosoma flava sp. nov., a propanil-degrading bacterium isolated from herbicide-contaminated soil.</title>
        <authorList>
            <person name="Zhang L."/>
            <person name="Jiang J.-D."/>
        </authorList>
    </citation>
    <scope>NUCLEOTIDE SEQUENCE [LARGE SCALE GENOMIC DNA]</scope>
    <source>
        <strain evidence="3 4">TY50</strain>
    </source>
</reference>
<dbReference type="GO" id="GO:0016740">
    <property type="term" value="F:transferase activity"/>
    <property type="evidence" value="ECO:0007669"/>
    <property type="project" value="UniProtKB-KW"/>
</dbReference>
<dbReference type="PROSITE" id="PS51371">
    <property type="entry name" value="CBS"/>
    <property type="match status" value="1"/>
</dbReference>
<evidence type="ECO:0000313" key="4">
    <source>
        <dbReference type="Proteomes" id="UP000290407"/>
    </source>
</evidence>
<dbReference type="InterPro" id="IPR029044">
    <property type="entry name" value="Nucleotide-diphossugar_trans"/>
</dbReference>
<evidence type="ECO:0000256" key="1">
    <source>
        <dbReference type="PROSITE-ProRule" id="PRU00703"/>
    </source>
</evidence>
<dbReference type="Proteomes" id="UP000290407">
    <property type="component" value="Unassembled WGS sequence"/>
</dbReference>
<keyword evidence="4" id="KW-1185">Reference proteome</keyword>